<comment type="caution">
    <text evidence="1">The sequence shown here is derived from an EMBL/GenBank/DDBJ whole genome shotgun (WGS) entry which is preliminary data.</text>
</comment>
<dbReference type="EMBL" id="QGKY02001015">
    <property type="protein sequence ID" value="KAF2572451.1"/>
    <property type="molecule type" value="Genomic_DNA"/>
</dbReference>
<accession>A0A8S9IRA7</accession>
<protein>
    <submittedName>
        <fullName evidence="1">Uncharacterized protein</fullName>
    </submittedName>
</protein>
<organism evidence="1">
    <name type="scientific">Brassica cretica</name>
    <name type="common">Mustard</name>
    <dbReference type="NCBI Taxonomy" id="69181"/>
    <lineage>
        <taxon>Eukaryota</taxon>
        <taxon>Viridiplantae</taxon>
        <taxon>Streptophyta</taxon>
        <taxon>Embryophyta</taxon>
        <taxon>Tracheophyta</taxon>
        <taxon>Spermatophyta</taxon>
        <taxon>Magnoliopsida</taxon>
        <taxon>eudicotyledons</taxon>
        <taxon>Gunneridae</taxon>
        <taxon>Pentapetalae</taxon>
        <taxon>rosids</taxon>
        <taxon>malvids</taxon>
        <taxon>Brassicales</taxon>
        <taxon>Brassicaceae</taxon>
        <taxon>Brassiceae</taxon>
        <taxon>Brassica</taxon>
    </lineage>
</organism>
<name>A0A8S9IRA7_BRACR</name>
<evidence type="ECO:0000313" key="1">
    <source>
        <dbReference type="EMBL" id="KAF2572451.1"/>
    </source>
</evidence>
<sequence>MRWVSLHVEVRRAIEMTQTHSKAWIFKYNHKRQERETQQQALKIKLRYNWLCAGKIEGHVFAEISWANVCLPKREWGLNLRIIITVIT</sequence>
<gene>
    <name evidence="1" type="ORF">F2Q70_00001100</name>
</gene>
<dbReference type="AlphaFoldDB" id="A0A8S9IRA7"/>
<reference evidence="1" key="1">
    <citation type="submission" date="2019-12" db="EMBL/GenBank/DDBJ databases">
        <title>Genome sequencing and annotation of Brassica cretica.</title>
        <authorList>
            <person name="Studholme D.J."/>
            <person name="Sarris P.F."/>
        </authorList>
    </citation>
    <scope>NUCLEOTIDE SEQUENCE</scope>
    <source>
        <strain evidence="1">PFS-102/07</strain>
        <tissue evidence="1">Leaf</tissue>
    </source>
</reference>
<proteinExistence type="predicted"/>